<keyword evidence="2" id="KW-1185">Reference proteome</keyword>
<dbReference type="STRING" id="29172.A0A0D8X7E6"/>
<proteinExistence type="predicted"/>
<sequence length="122" mass="14483">MSSKALPCKLIEGDSLRCFFIERINELGYTEIESAWEPGQFLGFNRRGRFQDASTYQTKRKCFSWTKLQRYVPNSEIHRCQRLTRKKSNQTLSLVDEKFFRNIMRTSLLEKIRASYDGPYKP</sequence>
<dbReference type="AlphaFoldDB" id="A0A0D8X7E6"/>
<dbReference type="SUPFAM" id="SSF50353">
    <property type="entry name" value="Cytokine"/>
    <property type="match status" value="1"/>
</dbReference>
<evidence type="ECO:0000313" key="2">
    <source>
        <dbReference type="Proteomes" id="UP000053766"/>
    </source>
</evidence>
<dbReference type="Proteomes" id="UP000053766">
    <property type="component" value="Unassembled WGS sequence"/>
</dbReference>
<reference evidence="2" key="2">
    <citation type="journal article" date="2016" name="Sci. Rep.">
        <title>Dictyocaulus viviparus genome, variome and transcriptome elucidate lungworm biology and support future intervention.</title>
        <authorList>
            <person name="McNulty S.N."/>
            <person name="Strube C."/>
            <person name="Rosa B.A."/>
            <person name="Martin J.C."/>
            <person name="Tyagi R."/>
            <person name="Choi Y.J."/>
            <person name="Wang Q."/>
            <person name="Hallsworth Pepin K."/>
            <person name="Zhang X."/>
            <person name="Ozersky P."/>
            <person name="Wilson R.K."/>
            <person name="Sternberg P.W."/>
            <person name="Gasser R.B."/>
            <person name="Mitreva M."/>
        </authorList>
    </citation>
    <scope>NUCLEOTIDE SEQUENCE [LARGE SCALE GENOMIC DNA]</scope>
    <source>
        <strain evidence="2">HannoverDv2000</strain>
    </source>
</reference>
<dbReference type="Gene3D" id="2.80.10.50">
    <property type="match status" value="1"/>
</dbReference>
<dbReference type="InterPro" id="IPR008996">
    <property type="entry name" value="IL1/FGF"/>
</dbReference>
<dbReference type="EMBL" id="KN717185">
    <property type="protein sequence ID" value="KJH40470.1"/>
    <property type="molecule type" value="Genomic_DNA"/>
</dbReference>
<organism evidence="1 2">
    <name type="scientific">Dictyocaulus viviparus</name>
    <name type="common">Bovine lungworm</name>
    <dbReference type="NCBI Taxonomy" id="29172"/>
    <lineage>
        <taxon>Eukaryota</taxon>
        <taxon>Metazoa</taxon>
        <taxon>Ecdysozoa</taxon>
        <taxon>Nematoda</taxon>
        <taxon>Chromadorea</taxon>
        <taxon>Rhabditida</taxon>
        <taxon>Rhabditina</taxon>
        <taxon>Rhabditomorpha</taxon>
        <taxon>Strongyloidea</taxon>
        <taxon>Metastrongylidae</taxon>
        <taxon>Dictyocaulus</taxon>
    </lineage>
</organism>
<evidence type="ECO:0000313" key="1">
    <source>
        <dbReference type="EMBL" id="KJH40470.1"/>
    </source>
</evidence>
<reference evidence="1 2" key="1">
    <citation type="submission" date="2013-11" db="EMBL/GenBank/DDBJ databases">
        <title>Draft genome of the bovine lungworm Dictyocaulus viviparus.</title>
        <authorList>
            <person name="Mitreva M."/>
        </authorList>
    </citation>
    <scope>NUCLEOTIDE SEQUENCE [LARGE SCALE GENOMIC DNA]</scope>
    <source>
        <strain evidence="1 2">HannoverDv2000</strain>
    </source>
</reference>
<dbReference type="OrthoDB" id="5988014at2759"/>
<name>A0A0D8X7E6_DICVI</name>
<gene>
    <name evidence="1" type="ORF">DICVIV_13572</name>
</gene>
<accession>A0A0D8X7E6</accession>
<protein>
    <submittedName>
        <fullName evidence="1">Uncharacterized protein</fullName>
    </submittedName>
</protein>